<evidence type="ECO:0000256" key="3">
    <source>
        <dbReference type="ARBA" id="ARBA00022840"/>
    </source>
</evidence>
<proteinExistence type="predicted"/>
<keyword evidence="2" id="KW-0547">Nucleotide-binding</keyword>
<dbReference type="InterPro" id="IPR011764">
    <property type="entry name" value="Biotin_carboxylation_dom"/>
</dbReference>
<evidence type="ECO:0000256" key="2">
    <source>
        <dbReference type="ARBA" id="ARBA00022741"/>
    </source>
</evidence>
<keyword evidence="3" id="KW-0067">ATP-binding</keyword>
<dbReference type="Proteomes" id="UP000653305">
    <property type="component" value="Unassembled WGS sequence"/>
</dbReference>
<dbReference type="InterPro" id="IPR011054">
    <property type="entry name" value="Rudment_hybrid_motif"/>
</dbReference>
<dbReference type="AlphaFoldDB" id="A0A830BCR6"/>
<keyword evidence="7" id="KW-1185">Reference proteome</keyword>
<dbReference type="InterPro" id="IPR049076">
    <property type="entry name" value="ACCA"/>
</dbReference>
<organism evidence="6 7">
    <name type="scientific">Phtheirospermum japonicum</name>
    <dbReference type="NCBI Taxonomy" id="374723"/>
    <lineage>
        <taxon>Eukaryota</taxon>
        <taxon>Viridiplantae</taxon>
        <taxon>Streptophyta</taxon>
        <taxon>Embryophyta</taxon>
        <taxon>Tracheophyta</taxon>
        <taxon>Spermatophyta</taxon>
        <taxon>Magnoliopsida</taxon>
        <taxon>eudicotyledons</taxon>
        <taxon>Gunneridae</taxon>
        <taxon>Pentapetalae</taxon>
        <taxon>asterids</taxon>
        <taxon>lamiids</taxon>
        <taxon>Lamiales</taxon>
        <taxon>Orobanchaceae</taxon>
        <taxon>Orobanchaceae incertae sedis</taxon>
        <taxon>Phtheirospermum</taxon>
    </lineage>
</organism>
<name>A0A830BCR6_9LAMI</name>
<dbReference type="SUPFAM" id="SSF51246">
    <property type="entry name" value="Rudiment single hybrid motif"/>
    <property type="match status" value="1"/>
</dbReference>
<dbReference type="GO" id="GO:0005524">
    <property type="term" value="F:ATP binding"/>
    <property type="evidence" value="ECO:0007669"/>
    <property type="project" value="UniProtKB-KW"/>
</dbReference>
<reference evidence="6" key="1">
    <citation type="submission" date="2020-07" db="EMBL/GenBank/DDBJ databases">
        <title>Ethylene signaling mediates host invasion by parasitic plants.</title>
        <authorList>
            <person name="Yoshida S."/>
        </authorList>
    </citation>
    <scope>NUCLEOTIDE SEQUENCE</scope>
    <source>
        <strain evidence="6">Okayama</strain>
    </source>
</reference>
<accession>A0A830BCR6</accession>
<evidence type="ECO:0000256" key="4">
    <source>
        <dbReference type="SAM" id="MobiDB-lite"/>
    </source>
</evidence>
<feature type="compositionally biased region" description="Basic and acidic residues" evidence="4">
    <location>
        <begin position="200"/>
        <end position="216"/>
    </location>
</feature>
<feature type="domain" description="Biotin carboxylation" evidence="5">
    <location>
        <begin position="1"/>
        <end position="664"/>
    </location>
</feature>
<dbReference type="GO" id="GO:0003989">
    <property type="term" value="F:acetyl-CoA carboxylase activity"/>
    <property type="evidence" value="ECO:0007669"/>
    <property type="project" value="InterPro"/>
</dbReference>
<dbReference type="Pfam" id="PF02785">
    <property type="entry name" value="Biotin_carb_C"/>
    <property type="match status" value="1"/>
</dbReference>
<evidence type="ECO:0000313" key="6">
    <source>
        <dbReference type="EMBL" id="GFP83029.1"/>
    </source>
</evidence>
<dbReference type="Gene3D" id="3.30.470.20">
    <property type="entry name" value="ATP-grasp fold, B domain"/>
    <property type="match status" value="1"/>
</dbReference>
<sequence length="664" mass="75959">MDWWETCKIKARSNVEFIEPLPEESFQEEATDTRNPIQLDDVDFQLHDPNDNYVDELGDETNDDAEEELLTDQDTDGDEFNDNLNSETDFEDDYVGVGADHSAPTLVTPTHTPTPTSHTPLHTPSDAGYTADMVRCTTILREIFEKDLHPAGCAIRPVPLETKEFWWEMFQYANSHPGKLHRSVNEELWRAWTVEWEKPENKARSEQCSRNRKSERAGLGTGMSKHRGGARSNIDYTLDIERETGQKAKAHQVFVRTHMKDDGSWIDARSSTVNEEYERNLERARTSSQDASTEVDSDRVLFDIVGSHKGKIYDTGSFGKEFAAAKGFLRGSSSSTSSQSDRTQVESSRHSSRRRERSWRPPDKLRRRRGRSSSRSCSDMSILSDNVRCSAGSRRHLRSSAGIRRHFRRRLTPRWPRFMLVCSSEAARTTTLSKSWYSAWLTHPNLDLDERNFNGYRRDSKFEEFSKFANTIIQSFQQVGPYESVVLPPELFEAGNFIGISVDWCKIHNLGLDRKDTRSFGAIAGLTLAIVFTWRLLRAPRGNMSVAWLILDESSPEELQFFIVLTEIRRFYGMNHGGGYDAWRKMSSFFIATPFDFDKVESMRPKGHCVAVRVTIEDPDDGFKPTSGRVQELSFKSKPNVWAYFYVKSGGGIHESSDSRFGKF</sequence>
<comment type="caution">
    <text evidence="6">The sequence shown here is derived from an EMBL/GenBank/DDBJ whole genome shotgun (WGS) entry which is preliminary data.</text>
</comment>
<feature type="region of interest" description="Disordered" evidence="4">
    <location>
        <begin position="106"/>
        <end position="126"/>
    </location>
</feature>
<dbReference type="Pfam" id="PF03004">
    <property type="entry name" value="Transposase_24"/>
    <property type="match status" value="1"/>
</dbReference>
<dbReference type="EMBL" id="BMAC01000056">
    <property type="protein sequence ID" value="GFP83029.1"/>
    <property type="molecule type" value="Genomic_DNA"/>
</dbReference>
<feature type="region of interest" description="Disordered" evidence="4">
    <location>
        <begin position="200"/>
        <end position="230"/>
    </location>
</feature>
<protein>
    <submittedName>
        <fullName evidence="6">Acetyl-coa carboxylase 1</fullName>
    </submittedName>
</protein>
<dbReference type="PANTHER" id="PTHR45728">
    <property type="entry name" value="ACETYL-COA CARBOXYLASE, ISOFORM A"/>
    <property type="match status" value="1"/>
</dbReference>
<evidence type="ECO:0000259" key="5">
    <source>
        <dbReference type="PROSITE" id="PS50979"/>
    </source>
</evidence>
<feature type="region of interest" description="Disordered" evidence="4">
    <location>
        <begin position="330"/>
        <end position="379"/>
    </location>
</feature>
<dbReference type="PANTHER" id="PTHR45728:SF3">
    <property type="entry name" value="ACETYL-COA CARBOXYLASE"/>
    <property type="match status" value="1"/>
</dbReference>
<dbReference type="GO" id="GO:0006633">
    <property type="term" value="P:fatty acid biosynthetic process"/>
    <property type="evidence" value="ECO:0007669"/>
    <property type="project" value="TreeGrafter"/>
</dbReference>
<dbReference type="OrthoDB" id="1747063at2759"/>
<keyword evidence="1" id="KW-0436">Ligase</keyword>
<evidence type="ECO:0000256" key="1">
    <source>
        <dbReference type="ARBA" id="ARBA00022598"/>
    </source>
</evidence>
<evidence type="ECO:0000313" key="7">
    <source>
        <dbReference type="Proteomes" id="UP000653305"/>
    </source>
</evidence>
<dbReference type="InterPro" id="IPR005482">
    <property type="entry name" value="Biotin_COase_C"/>
</dbReference>
<gene>
    <name evidence="6" type="ORF">PHJA_000446000</name>
</gene>
<dbReference type="PROSITE" id="PS50979">
    <property type="entry name" value="BC"/>
    <property type="match status" value="1"/>
</dbReference>
<dbReference type="InterPro" id="IPR004252">
    <property type="entry name" value="Probable_transposase_24"/>
</dbReference>
<feature type="region of interest" description="Disordered" evidence="4">
    <location>
        <begin position="22"/>
        <end position="59"/>
    </location>
</feature>
<feature type="compositionally biased region" description="Low complexity" evidence="4">
    <location>
        <begin position="106"/>
        <end position="125"/>
    </location>
</feature>